<protein>
    <submittedName>
        <fullName evidence="2">Uncharacterized protein</fullName>
    </submittedName>
</protein>
<proteinExistence type="predicted"/>
<gene>
    <name evidence="2" type="ORF">ACFQ44_01205</name>
</gene>
<dbReference type="RefSeq" id="WP_203642464.1">
    <property type="nucleotide sequence ID" value="NZ_BOLN01000001.1"/>
</dbReference>
<name>A0ABW4CYD9_9LACO</name>
<evidence type="ECO:0000313" key="3">
    <source>
        <dbReference type="Proteomes" id="UP001597189"/>
    </source>
</evidence>
<comment type="caution">
    <text evidence="2">The sequence shown here is derived from an EMBL/GenBank/DDBJ whole genome shotgun (WGS) entry which is preliminary data.</text>
</comment>
<feature type="compositionally biased region" description="Acidic residues" evidence="1">
    <location>
        <begin position="49"/>
        <end position="58"/>
    </location>
</feature>
<dbReference type="EMBL" id="JBHTOD010000001">
    <property type="protein sequence ID" value="MFD1454294.1"/>
    <property type="molecule type" value="Genomic_DNA"/>
</dbReference>
<evidence type="ECO:0000256" key="1">
    <source>
        <dbReference type="SAM" id="MobiDB-lite"/>
    </source>
</evidence>
<reference evidence="3" key="1">
    <citation type="journal article" date="2019" name="Int. J. Syst. Evol. Microbiol.">
        <title>The Global Catalogue of Microorganisms (GCM) 10K type strain sequencing project: providing services to taxonomists for standard genome sequencing and annotation.</title>
        <authorList>
            <consortium name="The Broad Institute Genomics Platform"/>
            <consortium name="The Broad Institute Genome Sequencing Center for Infectious Disease"/>
            <person name="Wu L."/>
            <person name="Ma J."/>
        </authorList>
    </citation>
    <scope>NUCLEOTIDE SEQUENCE [LARGE SCALE GENOMIC DNA]</scope>
    <source>
        <strain evidence="3">CCM 8979</strain>
    </source>
</reference>
<keyword evidence="3" id="KW-1185">Reference proteome</keyword>
<sequence>MNELVTTLFGHDPNHNRKRLLLNLLGHDNDFNLTVEDLTDSFATNEREELTDDNDPQSDVELKNDELAIDETDSLQVKDVVI</sequence>
<evidence type="ECO:0000313" key="2">
    <source>
        <dbReference type="EMBL" id="MFD1454294.1"/>
    </source>
</evidence>
<feature type="region of interest" description="Disordered" evidence="1">
    <location>
        <begin position="46"/>
        <end position="67"/>
    </location>
</feature>
<organism evidence="2 3">
    <name type="scientific">Levilactobacillus lanxiensis</name>
    <dbReference type="NCBI Taxonomy" id="2799568"/>
    <lineage>
        <taxon>Bacteria</taxon>
        <taxon>Bacillati</taxon>
        <taxon>Bacillota</taxon>
        <taxon>Bacilli</taxon>
        <taxon>Lactobacillales</taxon>
        <taxon>Lactobacillaceae</taxon>
        <taxon>Levilactobacillus</taxon>
    </lineage>
</organism>
<dbReference type="Proteomes" id="UP001597189">
    <property type="component" value="Unassembled WGS sequence"/>
</dbReference>
<accession>A0ABW4CYD9</accession>